<organism evidence="2 3">
    <name type="scientific">Striga asiatica</name>
    <name type="common">Asiatic witchweed</name>
    <name type="synonym">Buchnera asiatica</name>
    <dbReference type="NCBI Taxonomy" id="4170"/>
    <lineage>
        <taxon>Eukaryota</taxon>
        <taxon>Viridiplantae</taxon>
        <taxon>Streptophyta</taxon>
        <taxon>Embryophyta</taxon>
        <taxon>Tracheophyta</taxon>
        <taxon>Spermatophyta</taxon>
        <taxon>Magnoliopsida</taxon>
        <taxon>eudicotyledons</taxon>
        <taxon>Gunneridae</taxon>
        <taxon>Pentapetalae</taxon>
        <taxon>asterids</taxon>
        <taxon>lamiids</taxon>
        <taxon>Lamiales</taxon>
        <taxon>Orobanchaceae</taxon>
        <taxon>Buchnereae</taxon>
        <taxon>Striga</taxon>
    </lineage>
</organism>
<gene>
    <name evidence="2" type="ORF">STAS_32665</name>
</gene>
<reference evidence="3" key="1">
    <citation type="journal article" date="2019" name="Curr. Biol.">
        <title>Genome Sequence of Striga asiatica Provides Insight into the Evolution of Plant Parasitism.</title>
        <authorList>
            <person name="Yoshida S."/>
            <person name="Kim S."/>
            <person name="Wafula E.K."/>
            <person name="Tanskanen J."/>
            <person name="Kim Y.M."/>
            <person name="Honaas L."/>
            <person name="Yang Z."/>
            <person name="Spallek T."/>
            <person name="Conn C.E."/>
            <person name="Ichihashi Y."/>
            <person name="Cheong K."/>
            <person name="Cui S."/>
            <person name="Der J.P."/>
            <person name="Gundlach H."/>
            <person name="Jiao Y."/>
            <person name="Hori C."/>
            <person name="Ishida J.K."/>
            <person name="Kasahara H."/>
            <person name="Kiba T."/>
            <person name="Kim M.S."/>
            <person name="Koo N."/>
            <person name="Laohavisit A."/>
            <person name="Lee Y.H."/>
            <person name="Lumba S."/>
            <person name="McCourt P."/>
            <person name="Mortimer J.C."/>
            <person name="Mutuku J.M."/>
            <person name="Nomura T."/>
            <person name="Sasaki-Sekimoto Y."/>
            <person name="Seto Y."/>
            <person name="Wang Y."/>
            <person name="Wakatake T."/>
            <person name="Sakakibara H."/>
            <person name="Demura T."/>
            <person name="Yamaguchi S."/>
            <person name="Yoneyama K."/>
            <person name="Manabe R.I."/>
            <person name="Nelson D.C."/>
            <person name="Schulman A.H."/>
            <person name="Timko M.P."/>
            <person name="dePamphilis C.W."/>
            <person name="Choi D."/>
            <person name="Shirasu K."/>
        </authorList>
    </citation>
    <scope>NUCLEOTIDE SEQUENCE [LARGE SCALE GENOMIC DNA]</scope>
    <source>
        <strain evidence="3">cv. UVA1</strain>
    </source>
</reference>
<keyword evidence="3" id="KW-1185">Reference proteome</keyword>
<evidence type="ECO:0000256" key="1">
    <source>
        <dbReference type="SAM" id="MobiDB-lite"/>
    </source>
</evidence>
<dbReference type="OrthoDB" id="1751176at2759"/>
<dbReference type="AlphaFoldDB" id="A0A5A7REA9"/>
<evidence type="ECO:0000313" key="3">
    <source>
        <dbReference type="Proteomes" id="UP000325081"/>
    </source>
</evidence>
<protein>
    <submittedName>
        <fullName evidence="2">Argonaute family protein</fullName>
    </submittedName>
</protein>
<name>A0A5A7REA9_STRAF</name>
<evidence type="ECO:0000313" key="2">
    <source>
        <dbReference type="EMBL" id="GER55027.1"/>
    </source>
</evidence>
<dbReference type="Gene3D" id="3.30.420.10">
    <property type="entry name" value="Ribonuclease H-like superfamily/Ribonuclease H"/>
    <property type="match status" value="1"/>
</dbReference>
<feature type="non-terminal residue" evidence="2">
    <location>
        <position position="110"/>
    </location>
</feature>
<feature type="region of interest" description="Disordered" evidence="1">
    <location>
        <begin position="91"/>
        <end position="110"/>
    </location>
</feature>
<dbReference type="Proteomes" id="UP000325081">
    <property type="component" value="Unassembled WGS sequence"/>
</dbReference>
<dbReference type="GO" id="GO:0003676">
    <property type="term" value="F:nucleic acid binding"/>
    <property type="evidence" value="ECO:0007669"/>
    <property type="project" value="InterPro"/>
</dbReference>
<accession>A0A5A7REA9</accession>
<comment type="caution">
    <text evidence="2">The sequence shown here is derived from an EMBL/GenBank/DDBJ whole genome shotgun (WGS) entry which is preliminary data.</text>
</comment>
<sequence length="110" mass="11884">MNGPGRINSDCKPRRICLKRPDANNAVTRTGRIKSQAHPTYFTQSPSLFARFENIGAGINRWIVDAVPMFGPEQEQAASAPSVSDRPTIIFGADLTHPHPGEDSSPSIAA</sequence>
<proteinExistence type="predicted"/>
<dbReference type="EMBL" id="BKCP01011625">
    <property type="protein sequence ID" value="GER55027.1"/>
    <property type="molecule type" value="Genomic_DNA"/>
</dbReference>
<dbReference type="InterPro" id="IPR036397">
    <property type="entry name" value="RNaseH_sf"/>
</dbReference>